<keyword evidence="3" id="KW-1185">Reference proteome</keyword>
<dbReference type="GeneID" id="96791417"/>
<accession>A0A1Q4V6W6</accession>
<dbReference type="EMBL" id="LFBV01000004">
    <property type="protein sequence ID" value="OKH93577.1"/>
    <property type="molecule type" value="Genomic_DNA"/>
</dbReference>
<gene>
    <name evidence="2" type="ORF">AB852_19200</name>
</gene>
<feature type="signal peptide" evidence="1">
    <location>
        <begin position="1"/>
        <end position="21"/>
    </location>
</feature>
<protein>
    <recommendedName>
        <fullName evidence="4">Lipoprotein</fullName>
    </recommendedName>
</protein>
<dbReference type="Proteomes" id="UP000186455">
    <property type="component" value="Unassembled WGS sequence"/>
</dbReference>
<organism evidence="2 3">
    <name type="scientific">Streptomyces uncialis</name>
    <dbReference type="NCBI Taxonomy" id="1048205"/>
    <lineage>
        <taxon>Bacteria</taxon>
        <taxon>Bacillati</taxon>
        <taxon>Actinomycetota</taxon>
        <taxon>Actinomycetes</taxon>
        <taxon>Kitasatosporales</taxon>
        <taxon>Streptomycetaceae</taxon>
        <taxon>Streptomyces</taxon>
    </lineage>
</organism>
<name>A0A1Q4V6W6_9ACTN</name>
<keyword evidence="1" id="KW-0732">Signal</keyword>
<evidence type="ECO:0008006" key="4">
    <source>
        <dbReference type="Google" id="ProtNLM"/>
    </source>
</evidence>
<feature type="chain" id="PRO_5038917129" description="Lipoprotein" evidence="1">
    <location>
        <begin position="22"/>
        <end position="174"/>
    </location>
</feature>
<reference evidence="2 3" key="1">
    <citation type="submission" date="2015-06" db="EMBL/GenBank/DDBJ databases">
        <title>Cloning and characterization of the uncialamcin biosynthetic gene cluster.</title>
        <authorList>
            <person name="Yan X."/>
            <person name="Huang T."/>
            <person name="Ge H."/>
            <person name="Shen B."/>
        </authorList>
    </citation>
    <scope>NUCLEOTIDE SEQUENCE [LARGE SCALE GENOMIC DNA]</scope>
    <source>
        <strain evidence="2 3">DCA2648</strain>
    </source>
</reference>
<evidence type="ECO:0000256" key="1">
    <source>
        <dbReference type="SAM" id="SignalP"/>
    </source>
</evidence>
<dbReference type="AlphaFoldDB" id="A0A1Q4V6W6"/>
<proteinExistence type="predicted"/>
<evidence type="ECO:0000313" key="3">
    <source>
        <dbReference type="Proteomes" id="UP000186455"/>
    </source>
</evidence>
<dbReference type="RefSeq" id="WP_073790062.1">
    <property type="nucleotide sequence ID" value="NZ_CP109290.1"/>
</dbReference>
<evidence type="ECO:0000313" key="2">
    <source>
        <dbReference type="EMBL" id="OKH93577.1"/>
    </source>
</evidence>
<comment type="caution">
    <text evidence="2">The sequence shown here is derived from an EMBL/GenBank/DDBJ whole genome shotgun (WGS) entry which is preliminary data.</text>
</comment>
<sequence>MRKTMLTAALAAATLMVPALAGTAQAAPASGWHCKTSSKTVDHPGSTAVWDDFDFKVKTCAKRSGGTIYAKATVDIDGPPGFYGYSVVNSARALVQVKRSVSGPDPVSKHKYGPGLGSKMNNLNTSGNALYTSPTVSHKAGAGSSYYGDSVLQIDWKDDGKGLRSYAFSASPRV</sequence>